<sequence length="565" mass="62813">MLAYDVENPATVTTASILPHYQMSHHAHHLADQKGSNSSFFVIVLNVDIDDVHGGIVRGLGTLTFNNLIIHSFTSDQNVEAILASLKPLRSWFNASIAVEHVKEAILIQGLVLIEKILVDLLIGDAKLVAVGSVWSSPWKFHLVSCPKRLHVEPFLAEINSNTPLIASVQHVNNTPPAPTITKVRCMTYTIQTDDVPVQLTTTDRVTTTLPSGQLDLNVGTRLGLNGNKTRHYLNHCWQNREELLTSKHKLAQQDMFRWPNPPLAMVSWHANTNWPTKICSGGPIHPWLWSHGIQTQTGPPGYVPVAQSTPGYGLVASKHKPAQQDMFMLPNPPLAMVSWHPNTNWPNRICSVGPIHPWLWSHGIQTQTGPTGYVPVAQSTPGYGLMASKHKLAHQDMFRWPNPPLAMVSWHPNTSRPNRICSCCPIHPWLWSHGIQTQTGPTGYVPLAQSTPGYGLMASKHKLAQQDMFRWPNPPLAMVSWHPNTSRPNRICSGGPIHLWLWSHGIQTQTGPTGYVPVAQSTPAYGLVASKHKLAHQDMFRWPNPSLVMVLKQKEDSLVSKLYI</sequence>
<name>A0A7R9PLH2_TIMGE</name>
<dbReference type="EMBL" id="OE840964">
    <property type="protein sequence ID" value="CAD7593483.1"/>
    <property type="molecule type" value="Genomic_DNA"/>
</dbReference>
<organism evidence="1">
    <name type="scientific">Timema genevievae</name>
    <name type="common">Walking stick</name>
    <dbReference type="NCBI Taxonomy" id="629358"/>
    <lineage>
        <taxon>Eukaryota</taxon>
        <taxon>Metazoa</taxon>
        <taxon>Ecdysozoa</taxon>
        <taxon>Arthropoda</taxon>
        <taxon>Hexapoda</taxon>
        <taxon>Insecta</taxon>
        <taxon>Pterygota</taxon>
        <taxon>Neoptera</taxon>
        <taxon>Polyneoptera</taxon>
        <taxon>Phasmatodea</taxon>
        <taxon>Timematodea</taxon>
        <taxon>Timematoidea</taxon>
        <taxon>Timematidae</taxon>
        <taxon>Timema</taxon>
    </lineage>
</organism>
<protein>
    <submittedName>
        <fullName evidence="1">Uncharacterized protein</fullName>
    </submittedName>
</protein>
<gene>
    <name evidence="1" type="ORF">TGEB3V08_LOCUS5330</name>
</gene>
<reference evidence="1" key="1">
    <citation type="submission" date="2020-11" db="EMBL/GenBank/DDBJ databases">
        <authorList>
            <person name="Tran Van P."/>
        </authorList>
    </citation>
    <scope>NUCLEOTIDE SEQUENCE</scope>
</reference>
<proteinExistence type="predicted"/>
<evidence type="ECO:0000313" key="1">
    <source>
        <dbReference type="EMBL" id="CAD7593483.1"/>
    </source>
</evidence>
<dbReference type="AlphaFoldDB" id="A0A7R9PLH2"/>
<accession>A0A7R9PLH2</accession>